<evidence type="ECO:0000259" key="1">
    <source>
        <dbReference type="Pfam" id="PF10756"/>
    </source>
</evidence>
<evidence type="ECO:0000313" key="2">
    <source>
        <dbReference type="EMBL" id="EUA09016.1"/>
    </source>
</evidence>
<comment type="caution">
    <text evidence="2">The sequence shown here is derived from an EMBL/GenBank/DDBJ whole genome shotgun (WGS) entry which is preliminary data.</text>
</comment>
<dbReference type="Pfam" id="PF10756">
    <property type="entry name" value="bPH_6"/>
    <property type="match status" value="1"/>
</dbReference>
<name>X7YQD6_MYCXE</name>
<organism evidence="2">
    <name type="scientific">Mycobacterium xenopi 4042</name>
    <dbReference type="NCBI Taxonomy" id="1299334"/>
    <lineage>
        <taxon>Bacteria</taxon>
        <taxon>Bacillati</taxon>
        <taxon>Actinomycetota</taxon>
        <taxon>Actinomycetes</taxon>
        <taxon>Mycobacteriales</taxon>
        <taxon>Mycobacteriaceae</taxon>
        <taxon>Mycobacterium</taxon>
    </lineage>
</organism>
<sequence length="38" mass="4212">MRNLLGDRLIPWSQVVGVSFPSGARWARIDLPATSTSR</sequence>
<dbReference type="EMBL" id="JAOB01000090">
    <property type="protein sequence ID" value="EUA09016.1"/>
    <property type="molecule type" value="Genomic_DNA"/>
</dbReference>
<feature type="domain" description="Low molecular weight protein antigen 6 PH" evidence="1">
    <location>
        <begin position="2"/>
        <end position="32"/>
    </location>
</feature>
<proteinExistence type="predicted"/>
<dbReference type="AlphaFoldDB" id="X7YQD6"/>
<gene>
    <name evidence="2" type="ORF">I553_10073</name>
</gene>
<protein>
    <recommendedName>
        <fullName evidence="1">Low molecular weight protein antigen 6 PH domain-containing protein</fullName>
    </recommendedName>
</protein>
<accession>X7YQD6</accession>
<dbReference type="InterPro" id="IPR019692">
    <property type="entry name" value="CFP-6_PH"/>
</dbReference>
<reference evidence="2" key="1">
    <citation type="submission" date="2014-01" db="EMBL/GenBank/DDBJ databases">
        <authorList>
            <person name="Brown-Elliot B."/>
            <person name="Wallace R."/>
            <person name="Lenaerts A."/>
            <person name="Ordway D."/>
            <person name="DeGroote M.A."/>
            <person name="Parker T."/>
            <person name="Sizemore C."/>
            <person name="Tallon L.J."/>
            <person name="Sadzewicz L.K."/>
            <person name="Sengamalay N."/>
            <person name="Fraser C.M."/>
            <person name="Hine E."/>
            <person name="Shefchek K.A."/>
            <person name="Das S.P."/>
            <person name="Tettelin H."/>
        </authorList>
    </citation>
    <scope>NUCLEOTIDE SEQUENCE [LARGE SCALE GENOMIC DNA]</scope>
    <source>
        <strain evidence="2">4042</strain>
    </source>
</reference>
<dbReference type="PATRIC" id="fig|1299334.3.peg.9562"/>